<comment type="caution">
    <text evidence="1">The sequence shown here is derived from an EMBL/GenBank/DDBJ whole genome shotgun (WGS) entry which is preliminary data.</text>
</comment>
<proteinExistence type="predicted"/>
<accession>A0AAD9A8M7</accession>
<evidence type="ECO:0008006" key="3">
    <source>
        <dbReference type="Google" id="ProtNLM"/>
    </source>
</evidence>
<sequence length="675" mass="77101">MAEALGTVASVIAVVDLAGKAVTVSFKLKSLWDEVKDLPETLLEKAEELQDLDDFLRDAESNAANNPLPNSVWNGTIMQNAIGRARAAMDDFQRTLDIHIASLADKRRRRQKLAAAKIVFQKSSLEAMERKLDRALRLFRMAQNQYYMMCASIIVERLPKSLEDPDTHNTESHHLVRSNDFPHEIPRLEKSHLAKSSHTDVAAMARGTTLLGRLAFSVSFQSSHISFRTPRWLGNSVHSLMVQRGMSGWQLNISSHAVIDSFPESIKDVMWRDDVINLQKSLCQLSLTPYAYNNYGYSLLFYAALYGAVETSKWLLSVGLNPGSFSEYSETHPRKGRTTFYSRTPLVQLLMSPGNSEEGINRSVEILRAFTAYATDSVEDEGNIWRLAMGGRTFEQYREIQRVMNPGLLLAPFDVRLWHCVNGLYKAHWNLDEIMCLLPEMRAFSAELVISFYSMSEEWFPLSCLMAMGVSWELLESNGELPQPLEKGSYGRIIGDIARSSPNDLSLVVWGTRKTPLILMVEMMFNRCETHSPQIFDRVLQSALKSWASILHANGVNLLDYGCRERLSETCHREARIPCWTKGEVRRHSYVKVLGITYGALPGQWKIWWSIYDYEYAGEFWRMVETSAFSIPGSWEDDFDSRGEDTFCPEQVPWDDEERGDWIVWSEYRRNRAPC</sequence>
<dbReference type="SUPFAM" id="SSF48403">
    <property type="entry name" value="Ankyrin repeat"/>
    <property type="match status" value="1"/>
</dbReference>
<dbReference type="Proteomes" id="UP001243330">
    <property type="component" value="Unassembled WGS sequence"/>
</dbReference>
<gene>
    <name evidence="1" type="ORF">CCHR01_13893</name>
</gene>
<dbReference type="AlphaFoldDB" id="A0AAD9A8M7"/>
<dbReference type="InterPro" id="IPR036770">
    <property type="entry name" value="Ankyrin_rpt-contain_sf"/>
</dbReference>
<keyword evidence="2" id="KW-1185">Reference proteome</keyword>
<protein>
    <recommendedName>
        <fullName evidence="3">NACHT-NTPase and P-loop NTPases N-terminal domain-containing protein</fullName>
    </recommendedName>
</protein>
<organism evidence="1 2">
    <name type="scientific">Colletotrichum chrysophilum</name>
    <dbReference type="NCBI Taxonomy" id="1836956"/>
    <lineage>
        <taxon>Eukaryota</taxon>
        <taxon>Fungi</taxon>
        <taxon>Dikarya</taxon>
        <taxon>Ascomycota</taxon>
        <taxon>Pezizomycotina</taxon>
        <taxon>Sordariomycetes</taxon>
        <taxon>Hypocreomycetidae</taxon>
        <taxon>Glomerellales</taxon>
        <taxon>Glomerellaceae</taxon>
        <taxon>Colletotrichum</taxon>
        <taxon>Colletotrichum gloeosporioides species complex</taxon>
    </lineage>
</organism>
<name>A0AAD9A8M7_9PEZI</name>
<reference evidence="1" key="1">
    <citation type="submission" date="2023-01" db="EMBL/GenBank/DDBJ databases">
        <title>Colletotrichum chrysophilum M932 genome sequence.</title>
        <authorList>
            <person name="Baroncelli R."/>
        </authorList>
    </citation>
    <scope>NUCLEOTIDE SEQUENCE</scope>
    <source>
        <strain evidence="1">M932</strain>
    </source>
</reference>
<evidence type="ECO:0000313" key="1">
    <source>
        <dbReference type="EMBL" id="KAK1843476.1"/>
    </source>
</evidence>
<evidence type="ECO:0000313" key="2">
    <source>
        <dbReference type="Proteomes" id="UP001243330"/>
    </source>
</evidence>
<dbReference type="EMBL" id="JAQOWY010000356">
    <property type="protein sequence ID" value="KAK1843476.1"/>
    <property type="molecule type" value="Genomic_DNA"/>
</dbReference>